<evidence type="ECO:0000313" key="1">
    <source>
        <dbReference type="EMBL" id="GAF93551.1"/>
    </source>
</evidence>
<sequence>MYGKDRDGIGRPVVTDTLGVVATRNVLADAALEGRLFSAANQTNVTTTAKMATTWTGLGIYNPA</sequence>
<gene>
    <name evidence="1" type="ORF">S01H1_19343</name>
</gene>
<dbReference type="EMBL" id="BARS01010436">
    <property type="protein sequence ID" value="GAF93551.1"/>
    <property type="molecule type" value="Genomic_DNA"/>
</dbReference>
<proteinExistence type="predicted"/>
<reference evidence="1" key="1">
    <citation type="journal article" date="2014" name="Front. Microbiol.">
        <title>High frequency of phylogenetically diverse reductive dehalogenase-homologous genes in deep subseafloor sedimentary metagenomes.</title>
        <authorList>
            <person name="Kawai M."/>
            <person name="Futagami T."/>
            <person name="Toyoda A."/>
            <person name="Takaki Y."/>
            <person name="Nishi S."/>
            <person name="Hori S."/>
            <person name="Arai W."/>
            <person name="Tsubouchi T."/>
            <person name="Morono Y."/>
            <person name="Uchiyama I."/>
            <person name="Ito T."/>
            <person name="Fujiyama A."/>
            <person name="Inagaki F."/>
            <person name="Takami H."/>
        </authorList>
    </citation>
    <scope>NUCLEOTIDE SEQUENCE</scope>
    <source>
        <strain evidence="1">Expedition CK06-06</strain>
    </source>
</reference>
<name>X0U2G7_9ZZZZ</name>
<organism evidence="1">
    <name type="scientific">marine sediment metagenome</name>
    <dbReference type="NCBI Taxonomy" id="412755"/>
    <lineage>
        <taxon>unclassified sequences</taxon>
        <taxon>metagenomes</taxon>
        <taxon>ecological metagenomes</taxon>
    </lineage>
</organism>
<comment type="caution">
    <text evidence="1">The sequence shown here is derived from an EMBL/GenBank/DDBJ whole genome shotgun (WGS) entry which is preliminary data.</text>
</comment>
<feature type="non-terminal residue" evidence="1">
    <location>
        <position position="64"/>
    </location>
</feature>
<protein>
    <submittedName>
        <fullName evidence="1">Uncharacterized protein</fullName>
    </submittedName>
</protein>
<dbReference type="AlphaFoldDB" id="X0U2G7"/>
<accession>X0U2G7</accession>